<keyword evidence="2" id="KW-0507">mRNA processing</keyword>
<dbReference type="PANTHER" id="PTHR15481:SF0">
    <property type="entry name" value="LD23870P-RELATED"/>
    <property type="match status" value="1"/>
</dbReference>
<feature type="compositionally biased region" description="Low complexity" evidence="7">
    <location>
        <begin position="459"/>
        <end position="468"/>
    </location>
</feature>
<dbReference type="InterPro" id="IPR000504">
    <property type="entry name" value="RRM_dom"/>
</dbReference>
<name>A0A843UMF5_COLES</name>
<organism evidence="9 10">
    <name type="scientific">Colocasia esculenta</name>
    <name type="common">Wild taro</name>
    <name type="synonym">Arum esculentum</name>
    <dbReference type="NCBI Taxonomy" id="4460"/>
    <lineage>
        <taxon>Eukaryota</taxon>
        <taxon>Viridiplantae</taxon>
        <taxon>Streptophyta</taxon>
        <taxon>Embryophyta</taxon>
        <taxon>Tracheophyta</taxon>
        <taxon>Spermatophyta</taxon>
        <taxon>Magnoliopsida</taxon>
        <taxon>Liliopsida</taxon>
        <taxon>Araceae</taxon>
        <taxon>Aroideae</taxon>
        <taxon>Colocasieae</taxon>
        <taxon>Colocasia</taxon>
    </lineage>
</organism>
<feature type="region of interest" description="Disordered" evidence="7">
    <location>
        <begin position="131"/>
        <end position="156"/>
    </location>
</feature>
<keyword evidence="3 6" id="KW-0694">RNA-binding</keyword>
<dbReference type="SMART" id="SM00360">
    <property type="entry name" value="RRM"/>
    <property type="match status" value="1"/>
</dbReference>
<dbReference type="InterPro" id="IPR012677">
    <property type="entry name" value="Nucleotide-bd_a/b_plait_sf"/>
</dbReference>
<feature type="compositionally biased region" description="Basic residues" evidence="7">
    <location>
        <begin position="381"/>
        <end position="429"/>
    </location>
</feature>
<evidence type="ECO:0000313" key="9">
    <source>
        <dbReference type="EMBL" id="MQL83416.1"/>
    </source>
</evidence>
<dbReference type="EMBL" id="NMUH01000693">
    <property type="protein sequence ID" value="MQL83416.1"/>
    <property type="molecule type" value="Genomic_DNA"/>
</dbReference>
<feature type="compositionally biased region" description="Low complexity" evidence="7">
    <location>
        <begin position="430"/>
        <end position="441"/>
    </location>
</feature>
<keyword evidence="4" id="KW-0508">mRNA splicing</keyword>
<feature type="region of interest" description="Disordered" evidence="7">
    <location>
        <begin position="237"/>
        <end position="476"/>
    </location>
</feature>
<dbReference type="PROSITE" id="PS50102">
    <property type="entry name" value="RRM"/>
    <property type="match status" value="1"/>
</dbReference>
<dbReference type="GO" id="GO:0000398">
    <property type="term" value="P:mRNA splicing, via spliceosome"/>
    <property type="evidence" value="ECO:0007669"/>
    <property type="project" value="TreeGrafter"/>
</dbReference>
<feature type="compositionally biased region" description="Basic and acidic residues" evidence="7">
    <location>
        <begin position="297"/>
        <end position="333"/>
    </location>
</feature>
<dbReference type="InterPro" id="IPR034201">
    <property type="entry name" value="RNPS1_RRM"/>
</dbReference>
<proteinExistence type="predicted"/>
<evidence type="ECO:0000259" key="8">
    <source>
        <dbReference type="PROSITE" id="PS50102"/>
    </source>
</evidence>
<comment type="caution">
    <text evidence="9">The sequence shown here is derived from an EMBL/GenBank/DDBJ whole genome shotgun (WGS) entry which is preliminary data.</text>
</comment>
<feature type="non-terminal residue" evidence="9">
    <location>
        <position position="476"/>
    </location>
</feature>
<evidence type="ECO:0000256" key="2">
    <source>
        <dbReference type="ARBA" id="ARBA00022664"/>
    </source>
</evidence>
<comment type="subcellular location">
    <subcellularLocation>
        <location evidence="1">Nucleus</location>
    </subcellularLocation>
</comment>
<feature type="domain" description="RRM" evidence="8">
    <location>
        <begin position="160"/>
        <end position="238"/>
    </location>
</feature>
<dbReference type="GO" id="GO:0061574">
    <property type="term" value="C:ASAP complex"/>
    <property type="evidence" value="ECO:0007669"/>
    <property type="project" value="TreeGrafter"/>
</dbReference>
<evidence type="ECO:0000256" key="5">
    <source>
        <dbReference type="ARBA" id="ARBA00023242"/>
    </source>
</evidence>
<gene>
    <name evidence="9" type="ORF">Taro_015885</name>
</gene>
<dbReference type="FunFam" id="3.30.70.330:FF:000461">
    <property type="entry name" value="Serine/arginine-rich splicing factor SR45"/>
    <property type="match status" value="1"/>
</dbReference>
<keyword evidence="10" id="KW-1185">Reference proteome</keyword>
<dbReference type="Gene3D" id="3.30.70.330">
    <property type="match status" value="1"/>
</dbReference>
<evidence type="ECO:0000256" key="1">
    <source>
        <dbReference type="ARBA" id="ARBA00004123"/>
    </source>
</evidence>
<evidence type="ECO:0000256" key="6">
    <source>
        <dbReference type="PROSITE-ProRule" id="PRU00176"/>
    </source>
</evidence>
<dbReference type="GO" id="GO:0003723">
    <property type="term" value="F:RNA binding"/>
    <property type="evidence" value="ECO:0007669"/>
    <property type="project" value="UniProtKB-UniRule"/>
</dbReference>
<dbReference type="Pfam" id="PF00076">
    <property type="entry name" value="RRM_1"/>
    <property type="match status" value="1"/>
</dbReference>
<dbReference type="SUPFAM" id="SSF54928">
    <property type="entry name" value="RNA-binding domain, RBD"/>
    <property type="match status" value="1"/>
</dbReference>
<evidence type="ECO:0000256" key="7">
    <source>
        <dbReference type="SAM" id="MobiDB-lite"/>
    </source>
</evidence>
<dbReference type="AlphaFoldDB" id="A0A843UMF5"/>
<dbReference type="OrthoDB" id="252020at2759"/>
<evidence type="ECO:0000313" key="10">
    <source>
        <dbReference type="Proteomes" id="UP000652761"/>
    </source>
</evidence>
<dbReference type="InterPro" id="IPR035979">
    <property type="entry name" value="RBD_domain_sf"/>
</dbReference>
<dbReference type="GO" id="GO:0005737">
    <property type="term" value="C:cytoplasm"/>
    <property type="evidence" value="ECO:0007669"/>
    <property type="project" value="TreeGrafter"/>
</dbReference>
<protein>
    <recommendedName>
        <fullName evidence="8">RRM domain-containing protein</fullName>
    </recommendedName>
</protein>
<dbReference type="PANTHER" id="PTHR15481">
    <property type="entry name" value="RIBONUCLEIC ACID BINDING PROTEIN S1"/>
    <property type="match status" value="1"/>
</dbReference>
<evidence type="ECO:0000256" key="3">
    <source>
        <dbReference type="ARBA" id="ARBA00022884"/>
    </source>
</evidence>
<keyword evidence="5" id="KW-0539">Nucleus</keyword>
<feature type="compositionally biased region" description="Basic residues" evidence="7">
    <location>
        <begin position="280"/>
        <end position="296"/>
    </location>
</feature>
<dbReference type="GO" id="GO:0005654">
    <property type="term" value="C:nucleoplasm"/>
    <property type="evidence" value="ECO:0007669"/>
    <property type="project" value="TreeGrafter"/>
</dbReference>
<feature type="compositionally biased region" description="Basic and acidic residues" evidence="7">
    <location>
        <begin position="252"/>
        <end position="279"/>
    </location>
</feature>
<reference evidence="9" key="1">
    <citation type="submission" date="2017-07" db="EMBL/GenBank/DDBJ databases">
        <title>Taro Niue Genome Assembly and Annotation.</title>
        <authorList>
            <person name="Atibalentja N."/>
            <person name="Keating K."/>
            <person name="Fields C.J."/>
        </authorList>
    </citation>
    <scope>NUCLEOTIDE SEQUENCE</scope>
    <source>
        <strain evidence="9">Niue_2</strain>
        <tissue evidence="9">Leaf</tissue>
    </source>
</reference>
<accession>A0A843UMF5</accession>
<dbReference type="Proteomes" id="UP000652761">
    <property type="component" value="Unassembled WGS sequence"/>
</dbReference>
<feature type="compositionally biased region" description="Basic residues" evidence="7">
    <location>
        <begin position="334"/>
        <end position="373"/>
    </location>
</feature>
<feature type="compositionally biased region" description="Basic residues" evidence="7">
    <location>
        <begin position="442"/>
        <end position="458"/>
    </location>
</feature>
<dbReference type="CDD" id="cd12365">
    <property type="entry name" value="RRM_RNPS1"/>
    <property type="match status" value="1"/>
</dbReference>
<sequence>LADIYHLTPSPTPSDSQLLAFSKQNPPFSRVLGFRPFHLLRDNGEAWSGPSGDPVGVGLWVVILVALFLRVGFTVAVPVSLPLPVEILLNVLLALGQRELAKPEPSSPEEKKLLLRKVDLHHLNPKEFHLQGAARRGRSPTPQPKRVSPPRKASPLPESAVLHIDQLTRNVNEGHLKEIFGNFGEVIHVELAIDRAVNLPRGFGYVEFRKKVDAEKAILYMDGAQIDGNVVRVRFTLPPRQKPSSPPKVVAPKRDVPLKDKVAGDTEKDLQPKVRESSPRRKPLSPPPRRRSPPAHRRGESPRRRPESSPARRVDSPVHRRADSPYRHGEPLSRRRPASPPRRRSPSPAPRRHRSPIRVSPRRGRGSPVRKRSPIPPRLRSPPRRVRSPPRRSPGLRRRTRSPVRRPVRPRSRSASPRRGRVPLQRRGRSNSSYSGSPSPRKGGRRISKSRSPRRPARGRSSSNSPSSSSPPPKPN</sequence>
<evidence type="ECO:0000256" key="4">
    <source>
        <dbReference type="ARBA" id="ARBA00023187"/>
    </source>
</evidence>